<feature type="transmembrane region" description="Helical" evidence="5">
    <location>
        <begin position="99"/>
        <end position="123"/>
    </location>
</feature>
<evidence type="ECO:0000256" key="2">
    <source>
        <dbReference type="ARBA" id="ARBA00022692"/>
    </source>
</evidence>
<feature type="transmembrane region" description="Helical" evidence="5">
    <location>
        <begin position="35"/>
        <end position="54"/>
    </location>
</feature>
<protein>
    <submittedName>
        <fullName evidence="7">YIP1 family protein</fullName>
    </submittedName>
</protein>
<feature type="domain" description="Yip1" evidence="6">
    <location>
        <begin position="13"/>
        <end position="174"/>
    </location>
</feature>
<evidence type="ECO:0000256" key="1">
    <source>
        <dbReference type="ARBA" id="ARBA00004141"/>
    </source>
</evidence>
<comment type="subcellular location">
    <subcellularLocation>
        <location evidence="1">Membrane</location>
        <topology evidence="1">Multi-pass membrane protein</topology>
    </subcellularLocation>
</comment>
<gene>
    <name evidence="7" type="ORF">OKW52_15980</name>
</gene>
<dbReference type="Pfam" id="PF04893">
    <property type="entry name" value="Yip1"/>
    <property type="match status" value="1"/>
</dbReference>
<organism evidence="7 8">
    <name type="scientific">Pararhodobacter zhoushanensis</name>
    <dbReference type="NCBI Taxonomy" id="2479545"/>
    <lineage>
        <taxon>Bacteria</taxon>
        <taxon>Pseudomonadati</taxon>
        <taxon>Pseudomonadota</taxon>
        <taxon>Alphaproteobacteria</taxon>
        <taxon>Rhodobacterales</taxon>
        <taxon>Paracoccaceae</taxon>
        <taxon>Pararhodobacter</taxon>
    </lineage>
</organism>
<dbReference type="RefSeq" id="WP_264506595.1">
    <property type="nucleotide sequence ID" value="NZ_JAPDFL010000001.1"/>
</dbReference>
<evidence type="ECO:0000259" key="6">
    <source>
        <dbReference type="Pfam" id="PF04893"/>
    </source>
</evidence>
<evidence type="ECO:0000256" key="4">
    <source>
        <dbReference type="ARBA" id="ARBA00023136"/>
    </source>
</evidence>
<comment type="caution">
    <text evidence="7">The sequence shown here is derived from an EMBL/GenBank/DDBJ whole genome shotgun (WGS) entry which is preliminary data.</text>
</comment>
<dbReference type="InterPro" id="IPR006977">
    <property type="entry name" value="Yip1_dom"/>
</dbReference>
<dbReference type="EMBL" id="JAPDFL010000001">
    <property type="protein sequence ID" value="MCW1933715.1"/>
    <property type="molecule type" value="Genomic_DNA"/>
</dbReference>
<dbReference type="Proteomes" id="UP001208938">
    <property type="component" value="Unassembled WGS sequence"/>
</dbReference>
<evidence type="ECO:0000313" key="7">
    <source>
        <dbReference type="EMBL" id="MCW1933715.1"/>
    </source>
</evidence>
<sequence length="191" mass="20324">MTRTEFFALIRQSLADPETGAQHLMALNPAMATRWMLLAASVLGSVVLLYLLPVLTGEVSMLPSPFAFAGTQAAMNLLVIALITHVGRAFGGTGNFADAVWLVGWMQLITAGLLIAQIVVMLVLPMANVIVAIASIAVSIWLLVGFICALHGFKSRITVMVAGLMVFLLSSFVIAMVLLFFGFSPAEVSNV</sequence>
<proteinExistence type="predicted"/>
<feature type="transmembrane region" description="Helical" evidence="5">
    <location>
        <begin position="66"/>
        <end position="87"/>
    </location>
</feature>
<keyword evidence="3 5" id="KW-1133">Transmembrane helix</keyword>
<name>A0ABT3H1V7_9RHOB</name>
<feature type="transmembrane region" description="Helical" evidence="5">
    <location>
        <begin position="157"/>
        <end position="183"/>
    </location>
</feature>
<feature type="transmembrane region" description="Helical" evidence="5">
    <location>
        <begin position="129"/>
        <end position="150"/>
    </location>
</feature>
<evidence type="ECO:0000256" key="3">
    <source>
        <dbReference type="ARBA" id="ARBA00022989"/>
    </source>
</evidence>
<keyword evidence="2 5" id="KW-0812">Transmembrane</keyword>
<keyword evidence="8" id="KW-1185">Reference proteome</keyword>
<reference evidence="7 8" key="1">
    <citation type="submission" date="2022-10" db="EMBL/GenBank/DDBJ databases">
        <title>Pararhodobacter sp. nov., isolated from marine algae.</title>
        <authorList>
            <person name="Choi B.J."/>
            <person name="Kim J.M."/>
            <person name="Lee J.K."/>
            <person name="Choi D.G."/>
            <person name="Jeon C.O."/>
        </authorList>
    </citation>
    <scope>NUCLEOTIDE SEQUENCE [LARGE SCALE GENOMIC DNA]</scope>
    <source>
        <strain evidence="7 8">ZQ420</strain>
    </source>
</reference>
<evidence type="ECO:0000256" key="5">
    <source>
        <dbReference type="SAM" id="Phobius"/>
    </source>
</evidence>
<evidence type="ECO:0000313" key="8">
    <source>
        <dbReference type="Proteomes" id="UP001208938"/>
    </source>
</evidence>
<accession>A0ABT3H1V7</accession>
<keyword evidence="4 5" id="KW-0472">Membrane</keyword>